<protein>
    <submittedName>
        <fullName evidence="7">Enoyl-CoA hydratase/carnithine racemase</fullName>
    </submittedName>
</protein>
<comment type="catalytic activity">
    <reaction evidence="4">
        <text>a (3S)-3-hydroxyacyl-CoA = a (2E)-enoyl-CoA + H2O</text>
        <dbReference type="Rhea" id="RHEA:16105"/>
        <dbReference type="ChEBI" id="CHEBI:15377"/>
        <dbReference type="ChEBI" id="CHEBI:57318"/>
        <dbReference type="ChEBI" id="CHEBI:58856"/>
        <dbReference type="EC" id="4.2.1.17"/>
    </reaction>
</comment>
<evidence type="ECO:0000256" key="2">
    <source>
        <dbReference type="ARBA" id="ARBA00005254"/>
    </source>
</evidence>
<evidence type="ECO:0000256" key="1">
    <source>
        <dbReference type="ARBA" id="ARBA00002994"/>
    </source>
</evidence>
<organism evidence="7 8">
    <name type="scientific">Tsukamurella pulmonis</name>
    <dbReference type="NCBI Taxonomy" id="47312"/>
    <lineage>
        <taxon>Bacteria</taxon>
        <taxon>Bacillati</taxon>
        <taxon>Actinomycetota</taxon>
        <taxon>Actinomycetes</taxon>
        <taxon>Mycobacteriales</taxon>
        <taxon>Tsukamurellaceae</taxon>
        <taxon>Tsukamurella</taxon>
    </lineage>
</organism>
<keyword evidence="3" id="KW-0443">Lipid metabolism</keyword>
<dbReference type="AlphaFoldDB" id="A0A1H1GX55"/>
<dbReference type="EMBL" id="FNLF01000002">
    <property type="protein sequence ID" value="SDR17719.1"/>
    <property type="molecule type" value="Genomic_DNA"/>
</dbReference>
<dbReference type="Proteomes" id="UP000183053">
    <property type="component" value="Unassembled WGS sequence"/>
</dbReference>
<evidence type="ECO:0000256" key="4">
    <source>
        <dbReference type="ARBA" id="ARBA00023709"/>
    </source>
</evidence>
<evidence type="ECO:0000256" key="3">
    <source>
        <dbReference type="ARBA" id="ARBA00022832"/>
    </source>
</evidence>
<evidence type="ECO:0000256" key="6">
    <source>
        <dbReference type="RuleBase" id="RU003707"/>
    </source>
</evidence>
<dbReference type="SUPFAM" id="SSF52096">
    <property type="entry name" value="ClpP/crotonase"/>
    <property type="match status" value="1"/>
</dbReference>
<accession>A0A1H1GX55</accession>
<dbReference type="Gene3D" id="3.90.226.10">
    <property type="entry name" value="2-enoyl-CoA Hydratase, Chain A, domain 1"/>
    <property type="match status" value="1"/>
</dbReference>
<dbReference type="PANTHER" id="PTHR11941:SF75">
    <property type="entry name" value="ENOYL-COA HYDRATASE_ISOMERASE FAMILY PROTEIN"/>
    <property type="match status" value="1"/>
</dbReference>
<evidence type="ECO:0000313" key="7">
    <source>
        <dbReference type="EMBL" id="SDR17719.1"/>
    </source>
</evidence>
<dbReference type="InterPro" id="IPR029045">
    <property type="entry name" value="ClpP/crotonase-like_dom_sf"/>
</dbReference>
<dbReference type="PROSITE" id="PS00166">
    <property type="entry name" value="ENOYL_COA_HYDRATASE"/>
    <property type="match status" value="1"/>
</dbReference>
<dbReference type="GO" id="GO:0006635">
    <property type="term" value="P:fatty acid beta-oxidation"/>
    <property type="evidence" value="ECO:0007669"/>
    <property type="project" value="TreeGrafter"/>
</dbReference>
<keyword evidence="3" id="KW-0276">Fatty acid metabolism</keyword>
<dbReference type="InterPro" id="IPR018376">
    <property type="entry name" value="Enoyl-CoA_hyd/isom_CS"/>
</dbReference>
<reference evidence="8" key="1">
    <citation type="submission" date="2016-10" db="EMBL/GenBank/DDBJ databases">
        <authorList>
            <person name="Varghese N."/>
            <person name="Submissions S."/>
        </authorList>
    </citation>
    <scope>NUCLEOTIDE SEQUENCE [LARGE SCALE GENOMIC DNA]</scope>
    <source>
        <strain evidence="8">DSM 44142</strain>
    </source>
</reference>
<dbReference type="Pfam" id="PF00378">
    <property type="entry name" value="ECH_1"/>
    <property type="match status" value="1"/>
</dbReference>
<comment type="similarity">
    <text evidence="2 6">Belongs to the enoyl-CoA hydratase/isomerase family.</text>
</comment>
<comment type="catalytic activity">
    <reaction evidence="5">
        <text>a 4-saturated-(3S)-3-hydroxyacyl-CoA = a (3E)-enoyl-CoA + H2O</text>
        <dbReference type="Rhea" id="RHEA:20724"/>
        <dbReference type="ChEBI" id="CHEBI:15377"/>
        <dbReference type="ChEBI" id="CHEBI:58521"/>
        <dbReference type="ChEBI" id="CHEBI:137480"/>
        <dbReference type="EC" id="4.2.1.17"/>
    </reaction>
</comment>
<evidence type="ECO:0000256" key="5">
    <source>
        <dbReference type="ARBA" id="ARBA00023717"/>
    </source>
</evidence>
<keyword evidence="8" id="KW-1185">Reference proteome</keyword>
<evidence type="ECO:0000313" key="8">
    <source>
        <dbReference type="Proteomes" id="UP000183053"/>
    </source>
</evidence>
<comment type="function">
    <text evidence="1">Could possibly oxidize fatty acids using specific components.</text>
</comment>
<name>A0A1H1GX55_9ACTN</name>
<dbReference type="CDD" id="cd06558">
    <property type="entry name" value="crotonase-like"/>
    <property type="match status" value="1"/>
</dbReference>
<dbReference type="GO" id="GO:0004165">
    <property type="term" value="F:delta(3)-delta(2)-enoyl-CoA isomerase activity"/>
    <property type="evidence" value="ECO:0007669"/>
    <property type="project" value="TreeGrafter"/>
</dbReference>
<sequence>MLAAIVMPMPYVTRTDDIFTLYLGDEGVELSETNPENRFSPDWVEAVHARLDEIEQQAAGSAAALVVTATGKFFSNGLDVMYILANVGELPAYLDRVHTVFSRLLTFPMTTVAAVNGHAFGAGAMLALSCDFAVMRDDRGFFCLPEVSLKMGFTQGMATLLRSRLPYQTALEAMTTGRRYGGGDAVAAGIVQAAVSDEELLATATARAATNTAADGPTLNKIKNDLHAPLIADLAVPTTEVKFG</sequence>
<dbReference type="GO" id="GO:0004300">
    <property type="term" value="F:enoyl-CoA hydratase activity"/>
    <property type="evidence" value="ECO:0007669"/>
    <property type="project" value="UniProtKB-EC"/>
</dbReference>
<gene>
    <name evidence="7" type="ORF">SAMN04489765_3638</name>
</gene>
<dbReference type="InterPro" id="IPR001753">
    <property type="entry name" value="Enoyl-CoA_hydra/iso"/>
</dbReference>
<proteinExistence type="inferred from homology"/>
<dbReference type="STRING" id="47312.SAMN04489765_3638"/>
<dbReference type="PANTHER" id="PTHR11941">
    <property type="entry name" value="ENOYL-COA HYDRATASE-RELATED"/>
    <property type="match status" value="1"/>
</dbReference>